<proteinExistence type="predicted"/>
<reference evidence="1" key="1">
    <citation type="submission" date="2018-10" db="EMBL/GenBank/DDBJ databases">
        <title>Effector identification in a new, highly contiguous assembly of the strawberry crown rot pathogen Phytophthora cactorum.</title>
        <authorList>
            <person name="Armitage A.D."/>
            <person name="Nellist C.F."/>
            <person name="Bates H."/>
            <person name="Vickerstaff R.J."/>
            <person name="Harrison R.J."/>
        </authorList>
    </citation>
    <scope>NUCLEOTIDE SEQUENCE</scope>
    <source>
        <strain evidence="1">4032</strain>
    </source>
</reference>
<comment type="caution">
    <text evidence="1">The sequence shown here is derived from an EMBL/GenBank/DDBJ whole genome shotgun (WGS) entry which is preliminary data.</text>
</comment>
<dbReference type="AlphaFoldDB" id="A0A8T1DFS7"/>
<name>A0A8T1DFS7_9STRA</name>
<gene>
    <name evidence="1" type="ORF">PC115_g2871</name>
</gene>
<dbReference type="Proteomes" id="UP000774804">
    <property type="component" value="Unassembled WGS sequence"/>
</dbReference>
<accession>A0A8T1DFS7</accession>
<organism evidence="1 2">
    <name type="scientific">Phytophthora cactorum</name>
    <dbReference type="NCBI Taxonomy" id="29920"/>
    <lineage>
        <taxon>Eukaryota</taxon>
        <taxon>Sar</taxon>
        <taxon>Stramenopiles</taxon>
        <taxon>Oomycota</taxon>
        <taxon>Peronosporomycetes</taxon>
        <taxon>Peronosporales</taxon>
        <taxon>Peronosporaceae</taxon>
        <taxon>Phytophthora</taxon>
    </lineage>
</organism>
<evidence type="ECO:0000313" key="1">
    <source>
        <dbReference type="EMBL" id="KAG2939838.1"/>
    </source>
</evidence>
<dbReference type="EMBL" id="RCMI01000045">
    <property type="protein sequence ID" value="KAG2939838.1"/>
    <property type="molecule type" value="Genomic_DNA"/>
</dbReference>
<evidence type="ECO:0000313" key="2">
    <source>
        <dbReference type="Proteomes" id="UP000774804"/>
    </source>
</evidence>
<protein>
    <submittedName>
        <fullName evidence="1">Uncharacterized protein</fullName>
    </submittedName>
</protein>
<sequence length="37" mass="4309">MDILKTLTSYLKFAAVNREVQAEQQQLQKQTKEDQLA</sequence>